<feature type="domain" description="Potassium channel" evidence="11">
    <location>
        <begin position="187"/>
        <end position="258"/>
    </location>
</feature>
<feature type="compositionally biased region" description="Basic residues" evidence="9">
    <location>
        <begin position="545"/>
        <end position="555"/>
    </location>
</feature>
<keyword evidence="13" id="KW-1185">Reference proteome</keyword>
<organism evidence="12 13">
    <name type="scientific">Chrysophaeum taylorii</name>
    <dbReference type="NCBI Taxonomy" id="2483200"/>
    <lineage>
        <taxon>Eukaryota</taxon>
        <taxon>Sar</taxon>
        <taxon>Stramenopiles</taxon>
        <taxon>Ochrophyta</taxon>
        <taxon>Pelagophyceae</taxon>
        <taxon>Pelagomonadales</taxon>
        <taxon>Pelagomonadaceae</taxon>
        <taxon>Chrysophaeum</taxon>
    </lineage>
</organism>
<feature type="compositionally biased region" description="Polar residues" evidence="9">
    <location>
        <begin position="558"/>
        <end position="567"/>
    </location>
</feature>
<dbReference type="SUPFAM" id="SSF81324">
    <property type="entry name" value="Voltage-gated potassium channels"/>
    <property type="match status" value="2"/>
</dbReference>
<feature type="region of interest" description="Disordered" evidence="9">
    <location>
        <begin position="268"/>
        <end position="295"/>
    </location>
</feature>
<dbReference type="Gene3D" id="1.10.287.70">
    <property type="match status" value="2"/>
</dbReference>
<evidence type="ECO:0000313" key="12">
    <source>
        <dbReference type="EMBL" id="KAJ8600825.1"/>
    </source>
</evidence>
<feature type="compositionally biased region" description="Basic and acidic residues" evidence="9">
    <location>
        <begin position="268"/>
        <end position="277"/>
    </location>
</feature>
<evidence type="ECO:0000256" key="1">
    <source>
        <dbReference type="ARBA" id="ARBA00004141"/>
    </source>
</evidence>
<evidence type="ECO:0000256" key="10">
    <source>
        <dbReference type="SAM" id="Phobius"/>
    </source>
</evidence>
<dbReference type="InterPro" id="IPR013099">
    <property type="entry name" value="K_chnl_dom"/>
</dbReference>
<keyword evidence="7 8" id="KW-0407">Ion channel</keyword>
<feature type="transmembrane region" description="Helical" evidence="10">
    <location>
        <begin position="238"/>
        <end position="260"/>
    </location>
</feature>
<reference evidence="12" key="1">
    <citation type="submission" date="2023-01" db="EMBL/GenBank/DDBJ databases">
        <title>Metagenome sequencing of chrysophaentin producing Chrysophaeum taylorii.</title>
        <authorList>
            <person name="Davison J."/>
            <person name="Bewley C."/>
        </authorList>
    </citation>
    <scope>NUCLEOTIDE SEQUENCE</scope>
    <source>
        <strain evidence="12">NIES-1699</strain>
    </source>
</reference>
<keyword evidence="3 8" id="KW-0812">Transmembrane</keyword>
<keyword evidence="5 8" id="KW-0406">Ion transport</keyword>
<feature type="transmembrane region" description="Helical" evidence="10">
    <location>
        <begin position="181"/>
        <end position="202"/>
    </location>
</feature>
<feature type="compositionally biased region" description="Basic and acidic residues" evidence="9">
    <location>
        <begin position="531"/>
        <end position="544"/>
    </location>
</feature>
<feature type="region of interest" description="Disordered" evidence="9">
    <location>
        <begin position="499"/>
        <end position="711"/>
    </location>
</feature>
<dbReference type="PANTHER" id="PTHR11003">
    <property type="entry name" value="POTASSIUM CHANNEL, SUBFAMILY K"/>
    <property type="match status" value="1"/>
</dbReference>
<comment type="similarity">
    <text evidence="8">Belongs to the two pore domain potassium channel (TC 1.A.1.8) family.</text>
</comment>
<evidence type="ECO:0000256" key="7">
    <source>
        <dbReference type="ARBA" id="ARBA00023303"/>
    </source>
</evidence>
<keyword evidence="6 10" id="KW-0472">Membrane</keyword>
<dbReference type="GO" id="GO:0015271">
    <property type="term" value="F:outward rectifier potassium channel activity"/>
    <property type="evidence" value="ECO:0007669"/>
    <property type="project" value="TreeGrafter"/>
</dbReference>
<dbReference type="PRINTS" id="PR01333">
    <property type="entry name" value="2POREKCHANEL"/>
</dbReference>
<feature type="compositionally biased region" description="Basic and acidic residues" evidence="9">
    <location>
        <begin position="117"/>
        <end position="134"/>
    </location>
</feature>
<evidence type="ECO:0000256" key="6">
    <source>
        <dbReference type="ARBA" id="ARBA00023136"/>
    </source>
</evidence>
<dbReference type="GO" id="GO:0030322">
    <property type="term" value="P:stabilization of membrane potential"/>
    <property type="evidence" value="ECO:0007669"/>
    <property type="project" value="TreeGrafter"/>
</dbReference>
<feature type="compositionally biased region" description="Basic and acidic residues" evidence="9">
    <location>
        <begin position="576"/>
        <end position="593"/>
    </location>
</feature>
<dbReference type="AlphaFoldDB" id="A0AAD7XLV9"/>
<comment type="subcellular location">
    <subcellularLocation>
        <location evidence="1">Membrane</location>
        <topology evidence="1">Multi-pass membrane protein</topology>
    </subcellularLocation>
</comment>
<dbReference type="EMBL" id="JAQMWT010000471">
    <property type="protein sequence ID" value="KAJ8600825.1"/>
    <property type="molecule type" value="Genomic_DNA"/>
</dbReference>
<evidence type="ECO:0000256" key="3">
    <source>
        <dbReference type="ARBA" id="ARBA00022692"/>
    </source>
</evidence>
<protein>
    <recommendedName>
        <fullName evidence="11">Potassium channel domain-containing protein</fullName>
    </recommendedName>
</protein>
<feature type="compositionally biased region" description="Polar residues" evidence="9">
    <location>
        <begin position="662"/>
        <end position="677"/>
    </location>
</feature>
<name>A0AAD7XLV9_9STRA</name>
<evidence type="ECO:0000256" key="2">
    <source>
        <dbReference type="ARBA" id="ARBA00022448"/>
    </source>
</evidence>
<sequence>MSSDESDEWPLPGHSQSLPLEGEMECLVGGAPSPGVPNYSALERLTMSSPPLTPGADGGDIEDPSELRRVSSEGTAIGRAAHRTPKFKKKLAFCDEVKLVAGRLAHGCKIKTTKRQQSMDRTMRANSQRDESVSKFRPLRKTTSLLVGVEDDTTSHQHTVVQPRETLMVQMFEASTSRQTYFSALVALFSILVASTLFYTLFARWSFVDALYFSIVTLTTVGYGDVAPKDSAGRLFDLVLFFLGAGVVGSLVGSTFTAFLDEEKHKEEETLKSKREQTGGAAGGAGLQKKKNSKDPWHRLSRSLGYVGMWTVCGAITFTLFEPEVRFVDALYWAGASLTTVGYGDVHPTKKVTKVFTIFYLLGGTFIVLKALGSIAYIPIEARRRRIEAAVLCQYGDKLTQADFLELTRGDLVKRLGVIDDPTNTHNSLLEDATDAKKKRVVIVGDHQPHQSRRVTKTAFAIAMLVKLGKIEIDDVEDCFDQFSRLDHHCHGFLNFEDVDDGGDSSPERPLKPPPHKAATTAPPPPPPPPLRERASRSRAEPPKKNHRNHHHKRTISFGLTSPNTRMKQVAAAGKEAAELRRKTLVKKDDHSSPDSNKSSSSNRTSPAAKTPVPPPPRIKTHAGVGSLPSVVDKTTPPTTSVSTPSSAKTPTSAGTTPTSVKTPTSDDYTLPTSAGTPNDDYFTLPTSSTDANNIPMRALPPDIFSSDDSF</sequence>
<dbReference type="GO" id="GO:0005886">
    <property type="term" value="C:plasma membrane"/>
    <property type="evidence" value="ECO:0007669"/>
    <property type="project" value="TreeGrafter"/>
</dbReference>
<feature type="transmembrane region" description="Helical" evidence="10">
    <location>
        <begin position="358"/>
        <end position="378"/>
    </location>
</feature>
<dbReference type="PANTHER" id="PTHR11003:SF291">
    <property type="entry name" value="IP11374P"/>
    <property type="match status" value="1"/>
</dbReference>
<evidence type="ECO:0000256" key="9">
    <source>
        <dbReference type="SAM" id="MobiDB-lite"/>
    </source>
</evidence>
<dbReference type="Proteomes" id="UP001230188">
    <property type="component" value="Unassembled WGS sequence"/>
</dbReference>
<feature type="domain" description="Potassium channel" evidence="11">
    <location>
        <begin position="309"/>
        <end position="375"/>
    </location>
</feature>
<gene>
    <name evidence="12" type="ORF">CTAYLR_006403</name>
</gene>
<dbReference type="InterPro" id="IPR003280">
    <property type="entry name" value="2pore_dom_K_chnl"/>
</dbReference>
<keyword evidence="2 8" id="KW-0813">Transport</keyword>
<dbReference type="Pfam" id="PF07885">
    <property type="entry name" value="Ion_trans_2"/>
    <property type="match status" value="2"/>
</dbReference>
<accession>A0AAD7XLV9</accession>
<evidence type="ECO:0000259" key="11">
    <source>
        <dbReference type="Pfam" id="PF07885"/>
    </source>
</evidence>
<evidence type="ECO:0000256" key="5">
    <source>
        <dbReference type="ARBA" id="ARBA00023065"/>
    </source>
</evidence>
<feature type="region of interest" description="Disordered" evidence="9">
    <location>
        <begin position="1"/>
        <end position="78"/>
    </location>
</feature>
<proteinExistence type="inferred from homology"/>
<evidence type="ECO:0000256" key="4">
    <source>
        <dbReference type="ARBA" id="ARBA00022989"/>
    </source>
</evidence>
<dbReference type="GO" id="GO:0022841">
    <property type="term" value="F:potassium ion leak channel activity"/>
    <property type="evidence" value="ECO:0007669"/>
    <property type="project" value="TreeGrafter"/>
</dbReference>
<comment type="caution">
    <text evidence="12">The sequence shown here is derived from an EMBL/GenBank/DDBJ whole genome shotgun (WGS) entry which is preliminary data.</text>
</comment>
<keyword evidence="4 10" id="KW-1133">Transmembrane helix</keyword>
<evidence type="ECO:0000313" key="13">
    <source>
        <dbReference type="Proteomes" id="UP001230188"/>
    </source>
</evidence>
<feature type="region of interest" description="Disordered" evidence="9">
    <location>
        <begin position="113"/>
        <end position="134"/>
    </location>
</feature>
<feature type="compositionally biased region" description="Low complexity" evidence="9">
    <location>
        <begin position="629"/>
        <end position="661"/>
    </location>
</feature>
<evidence type="ECO:0000256" key="8">
    <source>
        <dbReference type="RuleBase" id="RU003857"/>
    </source>
</evidence>